<dbReference type="AlphaFoldDB" id="A0A934R907"/>
<evidence type="ECO:0000313" key="2">
    <source>
        <dbReference type="Proteomes" id="UP000600139"/>
    </source>
</evidence>
<evidence type="ECO:0000313" key="1">
    <source>
        <dbReference type="EMBL" id="MBK1818416.1"/>
    </source>
</evidence>
<sequence>MVVITLILAPVLWLLPDMIKVRNRRGNHLISEAVNNMRQIGLAMFEFQSEYGKYPDADTIDAVESTAGTDLPATIQSSNDVFRQLIVSGIVQNETMFHVRTRDGKKPDNVMTGSRALEKGETGFSYVSGLSATGNPSRPLIVAPLIPGTDRFDPGPLDGKAVIFTTGDSFKIHQIEKDGHVMLDGMNVLDPKHPVWAGEGWKLLWPE</sequence>
<organism evidence="1 2">
    <name type="scientific">Luteolibacter yonseiensis</name>
    <dbReference type="NCBI Taxonomy" id="1144680"/>
    <lineage>
        <taxon>Bacteria</taxon>
        <taxon>Pseudomonadati</taxon>
        <taxon>Verrucomicrobiota</taxon>
        <taxon>Verrucomicrobiia</taxon>
        <taxon>Verrucomicrobiales</taxon>
        <taxon>Verrucomicrobiaceae</taxon>
        <taxon>Luteolibacter</taxon>
    </lineage>
</organism>
<protein>
    <recommendedName>
        <fullName evidence="3">Prepilin-type N-terminal cleavage/methylation domain-containing protein</fullName>
    </recommendedName>
</protein>
<reference evidence="1" key="1">
    <citation type="submission" date="2021-01" db="EMBL/GenBank/DDBJ databases">
        <title>Modified the classification status of verrucomicrobia.</title>
        <authorList>
            <person name="Feng X."/>
        </authorList>
    </citation>
    <scope>NUCLEOTIDE SEQUENCE</scope>
    <source>
        <strain evidence="1">JCM 18052</strain>
    </source>
</reference>
<dbReference type="Proteomes" id="UP000600139">
    <property type="component" value="Unassembled WGS sequence"/>
</dbReference>
<keyword evidence="2" id="KW-1185">Reference proteome</keyword>
<proteinExistence type="predicted"/>
<accession>A0A934R907</accession>
<gene>
    <name evidence="1" type="ORF">JIN84_22550</name>
</gene>
<name>A0A934R907_9BACT</name>
<dbReference type="EMBL" id="JAENIK010000013">
    <property type="protein sequence ID" value="MBK1818416.1"/>
    <property type="molecule type" value="Genomic_DNA"/>
</dbReference>
<dbReference type="RefSeq" id="WP_200353362.1">
    <property type="nucleotide sequence ID" value="NZ_BAABHZ010000002.1"/>
</dbReference>
<comment type="caution">
    <text evidence="1">The sequence shown here is derived from an EMBL/GenBank/DDBJ whole genome shotgun (WGS) entry which is preliminary data.</text>
</comment>
<evidence type="ECO:0008006" key="3">
    <source>
        <dbReference type="Google" id="ProtNLM"/>
    </source>
</evidence>